<dbReference type="PANTHER" id="PTHR19303">
    <property type="entry name" value="TRANSPOSON"/>
    <property type="match status" value="1"/>
</dbReference>
<dbReference type="InterPro" id="IPR009057">
    <property type="entry name" value="Homeodomain-like_sf"/>
</dbReference>
<evidence type="ECO:0000256" key="2">
    <source>
        <dbReference type="ARBA" id="ARBA00023125"/>
    </source>
</evidence>
<comment type="caution">
    <text evidence="5">The sequence shown here is derived from an EMBL/GenBank/DDBJ whole genome shotgun (WGS) entry which is preliminary data.</text>
</comment>
<dbReference type="GO" id="GO:0005634">
    <property type="term" value="C:nucleus"/>
    <property type="evidence" value="ECO:0007669"/>
    <property type="project" value="UniProtKB-SubCell"/>
</dbReference>
<gene>
    <name evidence="5" type="ORF">PYX00_001506</name>
</gene>
<dbReference type="Gene3D" id="1.10.10.60">
    <property type="entry name" value="Homeodomain-like"/>
    <property type="match status" value="2"/>
</dbReference>
<dbReference type="PROSITE" id="PS51253">
    <property type="entry name" value="HTH_CENPB"/>
    <property type="match status" value="1"/>
</dbReference>
<dbReference type="SMART" id="SM00674">
    <property type="entry name" value="CENPB"/>
    <property type="match status" value="1"/>
</dbReference>
<feature type="domain" description="HTH CENPB-type" evidence="4">
    <location>
        <begin position="92"/>
        <end position="164"/>
    </location>
</feature>
<dbReference type="Pfam" id="PF03221">
    <property type="entry name" value="HTH_Tnp_Tc5"/>
    <property type="match status" value="1"/>
</dbReference>
<proteinExistence type="predicted"/>
<dbReference type="GO" id="GO:0003677">
    <property type="term" value="F:DNA binding"/>
    <property type="evidence" value="ECO:0007669"/>
    <property type="project" value="UniProtKB-KW"/>
</dbReference>
<keyword evidence="2" id="KW-0238">DNA-binding</keyword>
<name>A0AAW2IE07_9NEOP</name>
<evidence type="ECO:0000256" key="3">
    <source>
        <dbReference type="ARBA" id="ARBA00023242"/>
    </source>
</evidence>
<sequence>MYKYVIENSETSLFSKSQVTFRGHVPPLRRRRTTLSVRQKMNILESLGKGFSNSDLVKMYGLSSSTISTIKKSRDSITKFISLLNSQYELEKRKRMRTGQNLKIEFALLQWITEKRKTREPISNFLLAEKARLLNAEFGKYPTHKALMSWLQRFVNRHGLKMQGQKK</sequence>
<comment type="subcellular location">
    <subcellularLocation>
        <location evidence="1">Nucleus</location>
    </subcellularLocation>
</comment>
<evidence type="ECO:0000256" key="1">
    <source>
        <dbReference type="ARBA" id="ARBA00004123"/>
    </source>
</evidence>
<dbReference type="InterPro" id="IPR006600">
    <property type="entry name" value="HTH_CenpB_DNA-bd_dom"/>
</dbReference>
<keyword evidence="3" id="KW-0539">Nucleus</keyword>
<evidence type="ECO:0000259" key="4">
    <source>
        <dbReference type="PROSITE" id="PS51253"/>
    </source>
</evidence>
<organism evidence="5">
    <name type="scientific">Menopon gallinae</name>
    <name type="common">poultry shaft louse</name>
    <dbReference type="NCBI Taxonomy" id="328185"/>
    <lineage>
        <taxon>Eukaryota</taxon>
        <taxon>Metazoa</taxon>
        <taxon>Ecdysozoa</taxon>
        <taxon>Arthropoda</taxon>
        <taxon>Hexapoda</taxon>
        <taxon>Insecta</taxon>
        <taxon>Pterygota</taxon>
        <taxon>Neoptera</taxon>
        <taxon>Paraneoptera</taxon>
        <taxon>Psocodea</taxon>
        <taxon>Troctomorpha</taxon>
        <taxon>Phthiraptera</taxon>
        <taxon>Amblycera</taxon>
        <taxon>Menoponidae</taxon>
        <taxon>Menopon</taxon>
    </lineage>
</organism>
<dbReference type="AlphaFoldDB" id="A0AAW2IE07"/>
<protein>
    <recommendedName>
        <fullName evidence="4">HTH CENPB-type domain-containing protein</fullName>
    </recommendedName>
</protein>
<dbReference type="EMBL" id="JARGDH010000001">
    <property type="protein sequence ID" value="KAL0280116.1"/>
    <property type="molecule type" value="Genomic_DNA"/>
</dbReference>
<evidence type="ECO:0000313" key="5">
    <source>
        <dbReference type="EMBL" id="KAL0280116.1"/>
    </source>
</evidence>
<dbReference type="SUPFAM" id="SSF46689">
    <property type="entry name" value="Homeodomain-like"/>
    <property type="match status" value="2"/>
</dbReference>
<accession>A0AAW2IE07</accession>
<dbReference type="PANTHER" id="PTHR19303:SF75">
    <property type="entry name" value="HTH CENPB-TYPE DOMAIN-CONTAINING PROTEIN"/>
    <property type="match status" value="1"/>
</dbReference>
<dbReference type="InterPro" id="IPR050863">
    <property type="entry name" value="CenT-Element_Derived"/>
</dbReference>
<dbReference type="Pfam" id="PF04218">
    <property type="entry name" value="CENP-B_N"/>
    <property type="match status" value="1"/>
</dbReference>
<dbReference type="InterPro" id="IPR007889">
    <property type="entry name" value="HTH_Psq"/>
</dbReference>
<reference evidence="5" key="1">
    <citation type="journal article" date="2024" name="Gigascience">
        <title>Chromosome-level genome of the poultry shaft louse Menopon gallinae provides insight into the host-switching and adaptive evolution of parasitic lice.</title>
        <authorList>
            <person name="Xu Y."/>
            <person name="Ma L."/>
            <person name="Liu S."/>
            <person name="Liang Y."/>
            <person name="Liu Q."/>
            <person name="He Z."/>
            <person name="Tian L."/>
            <person name="Duan Y."/>
            <person name="Cai W."/>
            <person name="Li H."/>
            <person name="Song F."/>
        </authorList>
    </citation>
    <scope>NUCLEOTIDE SEQUENCE</scope>
    <source>
        <strain evidence="5">Cailab_2023a</strain>
    </source>
</reference>